<name>A0ABZ2PMH8_9NOCA</name>
<organism evidence="2 3">
    <name type="scientific">Rhodococcus sovatensis</name>
    <dbReference type="NCBI Taxonomy" id="1805840"/>
    <lineage>
        <taxon>Bacteria</taxon>
        <taxon>Bacillati</taxon>
        <taxon>Actinomycetota</taxon>
        <taxon>Actinomycetes</taxon>
        <taxon>Mycobacteriales</taxon>
        <taxon>Nocardiaceae</taxon>
        <taxon>Rhodococcus</taxon>
    </lineage>
</organism>
<accession>A0ABZ2PMH8</accession>
<dbReference type="Proteomes" id="UP001432000">
    <property type="component" value="Chromosome"/>
</dbReference>
<gene>
    <name evidence="2" type="ORF">WDS16_02615</name>
</gene>
<dbReference type="SUPFAM" id="SSF56801">
    <property type="entry name" value="Acetyl-CoA synthetase-like"/>
    <property type="match status" value="1"/>
</dbReference>
<keyword evidence="1" id="KW-0812">Transmembrane</keyword>
<keyword evidence="1" id="KW-0472">Membrane</keyword>
<dbReference type="InterPro" id="IPR042099">
    <property type="entry name" value="ANL_N_sf"/>
</dbReference>
<protein>
    <recommendedName>
        <fullName evidence="4">Phenylacetate-CoA ligase</fullName>
    </recommendedName>
</protein>
<dbReference type="PANTHER" id="PTHR43845">
    <property type="entry name" value="BLR5969 PROTEIN"/>
    <property type="match status" value="1"/>
</dbReference>
<keyword evidence="1" id="KW-1133">Transmembrane helix</keyword>
<dbReference type="PANTHER" id="PTHR43845:SF1">
    <property type="entry name" value="BLR5969 PROTEIN"/>
    <property type="match status" value="1"/>
</dbReference>
<dbReference type="RefSeq" id="WP_338890270.1">
    <property type="nucleotide sequence ID" value="NZ_CP147846.1"/>
</dbReference>
<sequence>MNTADPHAPVHAALQLVRAIALEVPAYRRLLREHGIEIDSIATMTDLAQLPPTSKDTYRRINILSDLQSGRPEDVETIASSAGSSGKPTFWSRGQRSTDHGAAMFGDVLRECADTEHRSTLALVTFPLGPYVGGAFMYAMLLELRRRGHRLSIATPGMDPEAIADVISEAGDGYEQIVIFAYPPIARDLLDTYGDLLRRHNVVVIVGGEPVSEAWRSLVHGMLDDPKGDRVRVVYGATDVGFVGYETAATIAVRASAAGDKALNTAMFGSDYAAGELVQQPAFVKYEPEFTYIEVDSDGYLLFTVGGVLPLVRYRVNDRGETLTGNDIRELLTHAGYAALADGIDPNGSYLLVHGRTDVAAIYNAVNIYPDYFRPAVEHISLATRLTGRFIARCEVDGEQRQTLTLVVELRPQQQPDPETAEHVKQLSIASLRQLSAEYRVVHDQKGEAAEPVVRLEAFRSDGFVTGGKQKSVQ</sequence>
<feature type="transmembrane region" description="Helical" evidence="1">
    <location>
        <begin position="121"/>
        <end position="142"/>
    </location>
</feature>
<evidence type="ECO:0008006" key="4">
    <source>
        <dbReference type="Google" id="ProtNLM"/>
    </source>
</evidence>
<dbReference type="EMBL" id="CP147846">
    <property type="protein sequence ID" value="WXG69470.1"/>
    <property type="molecule type" value="Genomic_DNA"/>
</dbReference>
<evidence type="ECO:0000256" key="1">
    <source>
        <dbReference type="SAM" id="Phobius"/>
    </source>
</evidence>
<evidence type="ECO:0000313" key="2">
    <source>
        <dbReference type="EMBL" id="WXG69470.1"/>
    </source>
</evidence>
<keyword evidence="3" id="KW-1185">Reference proteome</keyword>
<reference evidence="2 3" key="1">
    <citation type="submission" date="2024-03" db="EMBL/GenBank/DDBJ databases">
        <title>Natural products discovery in diverse microorganisms through a two-stage MS feature dereplication strategy.</title>
        <authorList>
            <person name="Zhang R."/>
        </authorList>
    </citation>
    <scope>NUCLEOTIDE SEQUENCE [LARGE SCALE GENOMIC DNA]</scope>
    <source>
        <strain evidence="2 3">18930</strain>
    </source>
</reference>
<proteinExistence type="predicted"/>
<dbReference type="Gene3D" id="3.40.50.12780">
    <property type="entry name" value="N-terminal domain of ligase-like"/>
    <property type="match status" value="1"/>
</dbReference>
<evidence type="ECO:0000313" key="3">
    <source>
        <dbReference type="Proteomes" id="UP001432000"/>
    </source>
</evidence>